<evidence type="ECO:0000256" key="2">
    <source>
        <dbReference type="SAM" id="SignalP"/>
    </source>
</evidence>
<name>A0A5C4QSX3_9ACTN</name>
<proteinExistence type="predicted"/>
<protein>
    <submittedName>
        <fullName evidence="3">Uncharacterized protein</fullName>
    </submittedName>
</protein>
<organism evidence="3 4">
    <name type="scientific">Micromonospora orduensis</name>
    <dbReference type="NCBI Taxonomy" id="1420891"/>
    <lineage>
        <taxon>Bacteria</taxon>
        <taxon>Bacillati</taxon>
        <taxon>Actinomycetota</taxon>
        <taxon>Actinomycetes</taxon>
        <taxon>Micromonosporales</taxon>
        <taxon>Micromonosporaceae</taxon>
        <taxon>Micromonospora</taxon>
    </lineage>
</organism>
<dbReference type="PROSITE" id="PS51257">
    <property type="entry name" value="PROKAR_LIPOPROTEIN"/>
    <property type="match status" value="1"/>
</dbReference>
<evidence type="ECO:0000313" key="4">
    <source>
        <dbReference type="Proteomes" id="UP000306145"/>
    </source>
</evidence>
<keyword evidence="2" id="KW-0732">Signal</keyword>
<sequence length="156" mass="15419">MNLAALRVLAPVTVLAGLTACTTASPDPVAGAGATTPAPSATPSSATTSGDASSTPSAAPSPSASTRGACPVSAATLHKAAGLGSTHRIDPDHIKCARRWATAGVIAVDPAQQGDGVIVFEYAAGRWKKIGEGSALECSSFGIPNEIGDQIGCHDQ</sequence>
<feature type="chain" id="PRO_5039223192" evidence="2">
    <location>
        <begin position="17"/>
        <end position="156"/>
    </location>
</feature>
<dbReference type="Proteomes" id="UP000306145">
    <property type="component" value="Unassembled WGS sequence"/>
</dbReference>
<feature type="region of interest" description="Disordered" evidence="1">
    <location>
        <begin position="27"/>
        <end position="70"/>
    </location>
</feature>
<accession>A0A5C4QSX3</accession>
<feature type="compositionally biased region" description="Low complexity" evidence="1">
    <location>
        <begin position="30"/>
        <end position="66"/>
    </location>
</feature>
<evidence type="ECO:0000256" key="1">
    <source>
        <dbReference type="SAM" id="MobiDB-lite"/>
    </source>
</evidence>
<dbReference type="OrthoDB" id="3398728at2"/>
<gene>
    <name evidence="3" type="ORF">FHG89_10410</name>
</gene>
<comment type="caution">
    <text evidence="3">The sequence shown here is derived from an EMBL/GenBank/DDBJ whole genome shotgun (WGS) entry which is preliminary data.</text>
</comment>
<dbReference type="EMBL" id="VDFY01000130">
    <property type="protein sequence ID" value="TNH29911.1"/>
    <property type="molecule type" value="Genomic_DNA"/>
</dbReference>
<evidence type="ECO:0000313" key="3">
    <source>
        <dbReference type="EMBL" id="TNH29911.1"/>
    </source>
</evidence>
<dbReference type="RefSeq" id="WP_139584167.1">
    <property type="nucleotide sequence ID" value="NZ_VDFY01000130.1"/>
</dbReference>
<feature type="signal peptide" evidence="2">
    <location>
        <begin position="1"/>
        <end position="16"/>
    </location>
</feature>
<keyword evidence="4" id="KW-1185">Reference proteome</keyword>
<dbReference type="AlphaFoldDB" id="A0A5C4QSX3"/>
<reference evidence="3 4" key="1">
    <citation type="submission" date="2019-06" db="EMBL/GenBank/DDBJ databases">
        <title>Micromonospora ordensis sp. nov., isolated from deep marine sediment.</title>
        <authorList>
            <person name="Veyisoglu A."/>
            <person name="Carro L."/>
            <person name="Klenk H.-P."/>
            <person name="Sahin N."/>
        </authorList>
    </citation>
    <scope>NUCLEOTIDE SEQUENCE [LARGE SCALE GENOMIC DNA]</scope>
    <source>
        <strain evidence="3 4">S2509</strain>
    </source>
</reference>